<dbReference type="KEGG" id="cpyr:CYJ47_08740"/>
<keyword evidence="6 8" id="KW-0472">Membrane</keyword>
<proteinExistence type="inferred from homology"/>
<comment type="subcellular location">
    <subcellularLocation>
        <location evidence="1">Endomembrane system</location>
        <topology evidence="1">Multi-pass membrane protein</topology>
    </subcellularLocation>
</comment>
<evidence type="ECO:0000313" key="9">
    <source>
        <dbReference type="EMBL" id="WOT01362.1"/>
    </source>
</evidence>
<gene>
    <name evidence="9" type="ORF">CYJ47_08740</name>
</gene>
<dbReference type="GO" id="GO:0012505">
    <property type="term" value="C:endomembrane system"/>
    <property type="evidence" value="ECO:0007669"/>
    <property type="project" value="UniProtKB-SubCell"/>
</dbReference>
<evidence type="ECO:0000256" key="3">
    <source>
        <dbReference type="ARBA" id="ARBA00022448"/>
    </source>
</evidence>
<name>A0AAF0YNY6_9CORY</name>
<feature type="transmembrane region" description="Helical" evidence="8">
    <location>
        <begin position="61"/>
        <end position="80"/>
    </location>
</feature>
<evidence type="ECO:0000256" key="1">
    <source>
        <dbReference type="ARBA" id="ARBA00004127"/>
    </source>
</evidence>
<reference evidence="9" key="2">
    <citation type="submission" date="2023-10" db="EMBL/GenBank/DDBJ databases">
        <authorList>
            <person name="Choi B."/>
        </authorList>
    </citation>
    <scope>NUCLEOTIDE SEQUENCE</scope>
    <source>
        <strain evidence="9">UMB0763</strain>
    </source>
</reference>
<dbReference type="InterPro" id="IPR006043">
    <property type="entry name" value="NCS2"/>
</dbReference>
<feature type="transmembrane region" description="Helical" evidence="8">
    <location>
        <begin position="92"/>
        <end position="112"/>
    </location>
</feature>
<keyword evidence="5 8" id="KW-1133">Transmembrane helix</keyword>
<feature type="transmembrane region" description="Helical" evidence="8">
    <location>
        <begin position="490"/>
        <end position="507"/>
    </location>
</feature>
<feature type="transmembrane region" description="Helical" evidence="8">
    <location>
        <begin position="180"/>
        <end position="201"/>
    </location>
</feature>
<feature type="transmembrane region" description="Helical" evidence="8">
    <location>
        <begin position="119"/>
        <end position="137"/>
    </location>
</feature>
<reference evidence="9" key="1">
    <citation type="submission" date="2017-12" db="EMBL/GenBank/DDBJ databases">
        <authorList>
            <person name="Thomas-White K."/>
            <person name="Wolfe A.J."/>
        </authorList>
    </citation>
    <scope>NUCLEOTIDE SEQUENCE</scope>
    <source>
        <strain evidence="9">UMB0763</strain>
    </source>
</reference>
<dbReference type="GO" id="GO:0005886">
    <property type="term" value="C:plasma membrane"/>
    <property type="evidence" value="ECO:0007669"/>
    <property type="project" value="TreeGrafter"/>
</dbReference>
<feature type="transmembrane region" description="Helical" evidence="8">
    <location>
        <begin position="396"/>
        <end position="412"/>
    </location>
</feature>
<accession>A0AAF0YNY6</accession>
<organism evidence="9 10">
    <name type="scientific">Corynebacterium pyruviciproducens</name>
    <dbReference type="NCBI Taxonomy" id="598660"/>
    <lineage>
        <taxon>Bacteria</taxon>
        <taxon>Bacillati</taxon>
        <taxon>Actinomycetota</taxon>
        <taxon>Actinomycetes</taxon>
        <taxon>Mycobacteriales</taxon>
        <taxon>Corynebacteriaceae</taxon>
        <taxon>Corynebacterium</taxon>
    </lineage>
</organism>
<feature type="transmembrane region" description="Helical" evidence="8">
    <location>
        <begin position="149"/>
        <end position="173"/>
    </location>
</feature>
<feature type="transmembrane region" description="Helical" evidence="8">
    <location>
        <begin position="221"/>
        <end position="241"/>
    </location>
</feature>
<feature type="transmembrane region" description="Helical" evidence="8">
    <location>
        <begin position="248"/>
        <end position="268"/>
    </location>
</feature>
<dbReference type="RefSeq" id="WP_101679235.1">
    <property type="nucleotide sequence ID" value="NZ_CP136958.1"/>
</dbReference>
<dbReference type="Proteomes" id="UP000234560">
    <property type="component" value="Chromosome"/>
</dbReference>
<feature type="region of interest" description="Disordered" evidence="7">
    <location>
        <begin position="1"/>
        <end position="38"/>
    </location>
</feature>
<keyword evidence="3" id="KW-0813">Transport</keyword>
<sequence>MENGTHTDNKRTDPQRQRTDPTRQRTDPTRQRTDPQRRVGRLDSFFHITERGSTVITEMRAGLVSFFAMAYIVILNPLILGTTEDFTGHALGIPQVAAVTALAAGVMTILFGIFAKYPFGIATGLGINTMVAVTFVASEGLSWEEAMGLVVIDGVIIVILGLTGFRTAVFLAIPRSLKAAMSVGIGLFITMIGLVDAGFVRRVPDAAGTTVPVGLGIDGSIASWPTLTFVIGLIICGLLVARNVPGGLFIGVVVNTIIAMIIEALTGAGPSFVDGKPNPAGWNLAVPELPSSIGGIPDLSLVGSVDPFGAFARIGALTASLLVFSLVLANFFDAMGTMTALGKQAGLTDENDILPGMKQALVVEGCGAIIGGAASSSSNTVFVDSAAGIADGARTGLANIVTGGLFLAAMFLTPLYEVVPIEAAAPVLVIVGCMMMGQVKDIDFTDFAIALPSFLMMIVMPFTYSITNGIGVGFVSYAAMMLLSGRARKVHWLIWLIAALFLVYFGMDPIMNAVHG</sequence>
<dbReference type="InterPro" id="IPR045018">
    <property type="entry name" value="Azg-like"/>
</dbReference>
<evidence type="ECO:0000256" key="6">
    <source>
        <dbReference type="ARBA" id="ARBA00023136"/>
    </source>
</evidence>
<evidence type="ECO:0000256" key="7">
    <source>
        <dbReference type="SAM" id="MobiDB-lite"/>
    </source>
</evidence>
<dbReference type="GO" id="GO:0005345">
    <property type="term" value="F:purine nucleobase transmembrane transporter activity"/>
    <property type="evidence" value="ECO:0007669"/>
    <property type="project" value="TreeGrafter"/>
</dbReference>
<feature type="transmembrane region" description="Helical" evidence="8">
    <location>
        <begin position="310"/>
        <end position="332"/>
    </location>
</feature>
<keyword evidence="4 8" id="KW-0812">Transmembrane</keyword>
<dbReference type="Pfam" id="PF00860">
    <property type="entry name" value="Xan_ur_permease"/>
    <property type="match status" value="1"/>
</dbReference>
<dbReference type="EMBL" id="CP136958">
    <property type="protein sequence ID" value="WOT01362.1"/>
    <property type="molecule type" value="Genomic_DNA"/>
</dbReference>
<evidence type="ECO:0000256" key="2">
    <source>
        <dbReference type="ARBA" id="ARBA00005697"/>
    </source>
</evidence>
<dbReference type="AlphaFoldDB" id="A0AAF0YNY6"/>
<evidence type="ECO:0000256" key="5">
    <source>
        <dbReference type="ARBA" id="ARBA00022989"/>
    </source>
</evidence>
<evidence type="ECO:0000313" key="10">
    <source>
        <dbReference type="Proteomes" id="UP000234560"/>
    </source>
</evidence>
<dbReference type="PANTHER" id="PTHR43337">
    <property type="entry name" value="XANTHINE/URACIL PERMEASE C887.17-RELATED"/>
    <property type="match status" value="1"/>
</dbReference>
<dbReference type="PANTHER" id="PTHR43337:SF1">
    <property type="entry name" value="XANTHINE_URACIL PERMEASE C887.17-RELATED"/>
    <property type="match status" value="1"/>
</dbReference>
<comment type="similarity">
    <text evidence="2">Belongs to the nucleobase:cation symporter-2 (NCS2) (TC 2.A.40) family. Azg-like subfamily.</text>
</comment>
<evidence type="ECO:0000256" key="8">
    <source>
        <dbReference type="SAM" id="Phobius"/>
    </source>
</evidence>
<feature type="transmembrane region" description="Helical" evidence="8">
    <location>
        <begin position="466"/>
        <end position="483"/>
    </location>
</feature>
<evidence type="ECO:0000256" key="4">
    <source>
        <dbReference type="ARBA" id="ARBA00022692"/>
    </source>
</evidence>
<protein>
    <submittedName>
        <fullName evidence="9">NCS2 family permease</fullName>
    </submittedName>
</protein>